<reference evidence="2" key="1">
    <citation type="submission" date="2019-08" db="EMBL/GenBank/DDBJ databases">
        <title>The improved chromosome-level genome for the pearl oyster Pinctada fucata martensii using PacBio sequencing and Hi-C.</title>
        <authorList>
            <person name="Zheng Z."/>
        </authorList>
    </citation>
    <scope>NUCLEOTIDE SEQUENCE</scope>
    <source>
        <strain evidence="2">ZZ-2019</strain>
        <tissue evidence="2">Adductor muscle</tissue>
    </source>
</reference>
<protein>
    <submittedName>
        <fullName evidence="2">Uncharacterized protein</fullName>
    </submittedName>
</protein>
<proteinExistence type="predicted"/>
<gene>
    <name evidence="2" type="ORF">FSP39_022445</name>
</gene>
<sequence>MEPRKRPAFYELCTSLEKIDKSLVIQEESEDNMNSNHHATPQILGEEMSKDDPFYTPSTMDNPFIGWKTYGKILGTSRGKDSFGFELPSPSDPYTPPCTPRTPDSTLGRRRKKSSSSKSQSLPSSPVLLRKAAERLHQESLHGSVTRRHSTINQNKFTFSVYFPRSKSTIFPEALAQKLQDELDCENGDEKSRNHNKSKKKLFPRRQLSVEGAVTDTDTGYSKPKFVSGSIDGVTDGLNYSWNMPYTSSVRDYLSSRSSSESFLSIEEGLSPILSPTEHSVDQNCNQSDKGLSKIAFSESVTVRKDYCETRVSEDGDVIETSL</sequence>
<feature type="compositionally biased region" description="Low complexity" evidence="1">
    <location>
        <begin position="116"/>
        <end position="126"/>
    </location>
</feature>
<dbReference type="AlphaFoldDB" id="A0AA89BUW4"/>
<feature type="region of interest" description="Disordered" evidence="1">
    <location>
        <begin position="81"/>
        <end position="126"/>
    </location>
</feature>
<feature type="compositionally biased region" description="Basic residues" evidence="1">
    <location>
        <begin position="194"/>
        <end position="204"/>
    </location>
</feature>
<keyword evidence="3" id="KW-1185">Reference proteome</keyword>
<dbReference type="Proteomes" id="UP001186944">
    <property type="component" value="Unassembled WGS sequence"/>
</dbReference>
<feature type="compositionally biased region" description="Pro residues" evidence="1">
    <location>
        <begin position="90"/>
        <end position="100"/>
    </location>
</feature>
<feature type="region of interest" description="Disordered" evidence="1">
    <location>
        <begin position="186"/>
        <end position="205"/>
    </location>
</feature>
<evidence type="ECO:0000313" key="2">
    <source>
        <dbReference type="EMBL" id="KAK3091764.1"/>
    </source>
</evidence>
<accession>A0AA89BUW4</accession>
<organism evidence="2 3">
    <name type="scientific">Pinctada imbricata</name>
    <name type="common">Atlantic pearl-oyster</name>
    <name type="synonym">Pinctada martensii</name>
    <dbReference type="NCBI Taxonomy" id="66713"/>
    <lineage>
        <taxon>Eukaryota</taxon>
        <taxon>Metazoa</taxon>
        <taxon>Spiralia</taxon>
        <taxon>Lophotrochozoa</taxon>
        <taxon>Mollusca</taxon>
        <taxon>Bivalvia</taxon>
        <taxon>Autobranchia</taxon>
        <taxon>Pteriomorphia</taxon>
        <taxon>Pterioida</taxon>
        <taxon>Pterioidea</taxon>
        <taxon>Pteriidae</taxon>
        <taxon>Pinctada</taxon>
    </lineage>
</organism>
<evidence type="ECO:0000256" key="1">
    <source>
        <dbReference type="SAM" id="MobiDB-lite"/>
    </source>
</evidence>
<dbReference type="EMBL" id="VSWD01000010">
    <property type="protein sequence ID" value="KAK3091764.1"/>
    <property type="molecule type" value="Genomic_DNA"/>
</dbReference>
<comment type="caution">
    <text evidence="2">The sequence shown here is derived from an EMBL/GenBank/DDBJ whole genome shotgun (WGS) entry which is preliminary data.</text>
</comment>
<evidence type="ECO:0000313" key="3">
    <source>
        <dbReference type="Proteomes" id="UP001186944"/>
    </source>
</evidence>
<name>A0AA89BUW4_PINIB</name>